<dbReference type="HAMAP" id="MF_01161">
    <property type="entry name" value="tRNA_Ile_lys_synt"/>
    <property type="match status" value="1"/>
</dbReference>
<accession>A0A934I6V0</accession>
<dbReference type="AlphaFoldDB" id="A0A934I6V0"/>
<dbReference type="GO" id="GO:0032267">
    <property type="term" value="F:tRNA(Ile)-lysidine synthase activity"/>
    <property type="evidence" value="ECO:0007669"/>
    <property type="project" value="UniProtKB-EC"/>
</dbReference>
<dbReference type="InterPro" id="IPR012795">
    <property type="entry name" value="tRNA_Ile_lys_synt_N"/>
</dbReference>
<dbReference type="InterPro" id="IPR011063">
    <property type="entry name" value="TilS/TtcA_N"/>
</dbReference>
<evidence type="ECO:0000256" key="5">
    <source>
        <dbReference type="ARBA" id="ARBA00048539"/>
    </source>
</evidence>
<dbReference type="CDD" id="cd01992">
    <property type="entry name" value="TilS_N"/>
    <property type="match status" value="1"/>
</dbReference>
<organism evidence="8 9">
    <name type="scientific">Palleronia pontilimi</name>
    <dbReference type="NCBI Taxonomy" id="1964209"/>
    <lineage>
        <taxon>Bacteria</taxon>
        <taxon>Pseudomonadati</taxon>
        <taxon>Pseudomonadota</taxon>
        <taxon>Alphaproteobacteria</taxon>
        <taxon>Rhodobacterales</taxon>
        <taxon>Roseobacteraceae</taxon>
        <taxon>Palleronia</taxon>
    </lineage>
</organism>
<evidence type="ECO:0000259" key="7">
    <source>
        <dbReference type="Pfam" id="PF01171"/>
    </source>
</evidence>
<sequence>MEPPAALLSLADADGPIGVAISGGSDSTALLMLAIAALGPARLRAATVDHQLRPAAADEAKSVARLCARHGVAHEILHWQAPDLSGNLQSKARDARYALLADWARAQGCATVLLGHTQDDQAETVLMQMARSAGLSGLSAMNGRVVRHGVTFVRPLLDTPRDALRDWLRDLGICWSDDPTNADARYTRVRTRAALKHLAPLGLDAAALSSMAARLRRTDDGVRQLLADWAQAHTRVVAGDIVLDAAALSRLHPDMARRVLGAAITFVTGAPYPPRGRDTLRLLGGLSHPQTLQGCILYPLGDTICIGREPSHAARSEPIPPGQVWDGRWRLDRPLPDGAHVAACGPEGLAQHPDWRALGHPRLRLLSAPAIWRESRLIALPIDPKDTSWTATFCRDDFPHWLLSH</sequence>
<dbReference type="SUPFAM" id="SSF52402">
    <property type="entry name" value="Adenine nucleotide alpha hydrolases-like"/>
    <property type="match status" value="1"/>
</dbReference>
<evidence type="ECO:0000256" key="4">
    <source>
        <dbReference type="ARBA" id="ARBA00022840"/>
    </source>
</evidence>
<feature type="binding site" evidence="6">
    <location>
        <begin position="22"/>
        <end position="27"/>
    </location>
    <ligand>
        <name>ATP</name>
        <dbReference type="ChEBI" id="CHEBI:30616"/>
    </ligand>
</feature>
<dbReference type="Gene3D" id="3.40.50.620">
    <property type="entry name" value="HUPs"/>
    <property type="match status" value="1"/>
</dbReference>
<evidence type="ECO:0000256" key="1">
    <source>
        <dbReference type="ARBA" id="ARBA00022598"/>
    </source>
</evidence>
<reference evidence="8" key="1">
    <citation type="submission" date="2020-12" db="EMBL/GenBank/DDBJ databases">
        <title>Bacterial taxonomy.</title>
        <authorList>
            <person name="Pan X."/>
        </authorList>
    </citation>
    <scope>NUCLEOTIDE SEQUENCE</scope>
    <source>
        <strain evidence="8">KCTC 52957</strain>
    </source>
</reference>
<dbReference type="Pfam" id="PF01171">
    <property type="entry name" value="ATP_bind_3"/>
    <property type="match status" value="1"/>
</dbReference>
<dbReference type="RefSeq" id="WP_198914452.1">
    <property type="nucleotide sequence ID" value="NZ_JAEKPD010000001.1"/>
</dbReference>
<dbReference type="InterPro" id="IPR014729">
    <property type="entry name" value="Rossmann-like_a/b/a_fold"/>
</dbReference>
<keyword evidence="9" id="KW-1185">Reference proteome</keyword>
<proteinExistence type="inferred from homology"/>
<gene>
    <name evidence="6 8" type="primary">tilS</name>
    <name evidence="8" type="ORF">ILP92_00715</name>
</gene>
<dbReference type="EMBL" id="JAEKPD010000001">
    <property type="protein sequence ID" value="MBJ3761273.1"/>
    <property type="molecule type" value="Genomic_DNA"/>
</dbReference>
<dbReference type="PANTHER" id="PTHR43033">
    <property type="entry name" value="TRNA(ILE)-LYSIDINE SYNTHASE-RELATED"/>
    <property type="match status" value="1"/>
</dbReference>
<keyword evidence="4 6" id="KW-0067">ATP-binding</keyword>
<dbReference type="InterPro" id="IPR012094">
    <property type="entry name" value="tRNA_Ile_lys_synt"/>
</dbReference>
<comment type="caution">
    <text evidence="8">The sequence shown here is derived from an EMBL/GenBank/DDBJ whole genome shotgun (WGS) entry which is preliminary data.</text>
</comment>
<keyword evidence="1 6" id="KW-0436">Ligase</keyword>
<keyword evidence="2 6" id="KW-0819">tRNA processing</keyword>
<comment type="domain">
    <text evidence="6">The N-terminal region contains the highly conserved SGGXDS motif, predicted to be a P-loop motif involved in ATP binding.</text>
</comment>
<evidence type="ECO:0000313" key="8">
    <source>
        <dbReference type="EMBL" id="MBJ3761273.1"/>
    </source>
</evidence>
<dbReference type="EC" id="6.3.4.19" evidence="6"/>
<dbReference type="GO" id="GO:0005737">
    <property type="term" value="C:cytoplasm"/>
    <property type="evidence" value="ECO:0007669"/>
    <property type="project" value="UniProtKB-SubCell"/>
</dbReference>
<dbReference type="GO" id="GO:0006400">
    <property type="term" value="P:tRNA modification"/>
    <property type="evidence" value="ECO:0007669"/>
    <property type="project" value="UniProtKB-UniRule"/>
</dbReference>
<evidence type="ECO:0000256" key="3">
    <source>
        <dbReference type="ARBA" id="ARBA00022741"/>
    </source>
</evidence>
<dbReference type="GO" id="GO:0005524">
    <property type="term" value="F:ATP binding"/>
    <property type="evidence" value="ECO:0007669"/>
    <property type="project" value="UniProtKB-UniRule"/>
</dbReference>
<dbReference type="NCBIfam" id="TIGR02432">
    <property type="entry name" value="lysidine_TilS_N"/>
    <property type="match status" value="1"/>
</dbReference>
<comment type="catalytic activity">
    <reaction evidence="5 6">
        <text>cytidine(34) in tRNA(Ile2) + L-lysine + ATP = lysidine(34) in tRNA(Ile2) + AMP + diphosphate + H(+)</text>
        <dbReference type="Rhea" id="RHEA:43744"/>
        <dbReference type="Rhea" id="RHEA-COMP:10625"/>
        <dbReference type="Rhea" id="RHEA-COMP:10670"/>
        <dbReference type="ChEBI" id="CHEBI:15378"/>
        <dbReference type="ChEBI" id="CHEBI:30616"/>
        <dbReference type="ChEBI" id="CHEBI:32551"/>
        <dbReference type="ChEBI" id="CHEBI:33019"/>
        <dbReference type="ChEBI" id="CHEBI:82748"/>
        <dbReference type="ChEBI" id="CHEBI:83665"/>
        <dbReference type="ChEBI" id="CHEBI:456215"/>
        <dbReference type="EC" id="6.3.4.19"/>
    </reaction>
</comment>
<dbReference type="Proteomes" id="UP000642488">
    <property type="component" value="Unassembled WGS sequence"/>
</dbReference>
<evidence type="ECO:0000256" key="6">
    <source>
        <dbReference type="HAMAP-Rule" id="MF_01161"/>
    </source>
</evidence>
<comment type="subcellular location">
    <subcellularLocation>
        <location evidence="6">Cytoplasm</location>
    </subcellularLocation>
</comment>
<evidence type="ECO:0000256" key="2">
    <source>
        <dbReference type="ARBA" id="ARBA00022694"/>
    </source>
</evidence>
<name>A0A934I6V0_9RHOB</name>
<comment type="function">
    <text evidence="6">Ligates lysine onto the cytidine present at position 34 of the AUA codon-specific tRNA(Ile) that contains the anticodon CAU, in an ATP-dependent manner. Cytidine is converted to lysidine, thus changing the amino acid specificity of the tRNA from methionine to isoleucine.</text>
</comment>
<keyword evidence="3 6" id="KW-0547">Nucleotide-binding</keyword>
<keyword evidence="6" id="KW-0963">Cytoplasm</keyword>
<protein>
    <recommendedName>
        <fullName evidence="6">tRNA(Ile)-lysidine synthase</fullName>
        <ecNumber evidence="6">6.3.4.19</ecNumber>
    </recommendedName>
    <alternativeName>
        <fullName evidence="6">tRNA(Ile)-2-lysyl-cytidine synthase</fullName>
    </alternativeName>
    <alternativeName>
        <fullName evidence="6">tRNA(Ile)-lysidine synthetase</fullName>
    </alternativeName>
</protein>
<comment type="similarity">
    <text evidence="6">Belongs to the tRNA(Ile)-lysidine synthase family.</text>
</comment>
<feature type="domain" description="tRNA(Ile)-lysidine/2-thiocytidine synthase N-terminal" evidence="7">
    <location>
        <begin position="18"/>
        <end position="193"/>
    </location>
</feature>
<dbReference type="PANTHER" id="PTHR43033:SF1">
    <property type="entry name" value="TRNA(ILE)-LYSIDINE SYNTHASE-RELATED"/>
    <property type="match status" value="1"/>
</dbReference>
<evidence type="ECO:0000313" key="9">
    <source>
        <dbReference type="Proteomes" id="UP000642488"/>
    </source>
</evidence>